<reference evidence="1 2" key="1">
    <citation type="journal article" date="2017" name="Antonie Van Leeuwenhoek">
        <title>Rhizobium rhizosphaerae sp. nov., a novel species isolated from rice rhizosphere.</title>
        <authorList>
            <person name="Zhao J.J."/>
            <person name="Zhang J."/>
            <person name="Zhang R.J."/>
            <person name="Zhang C.W."/>
            <person name="Yin H.Q."/>
            <person name="Zhang X.X."/>
        </authorList>
    </citation>
    <scope>NUCLEOTIDE SEQUENCE [LARGE SCALE GENOMIC DNA]</scope>
    <source>
        <strain evidence="1 2">BSs20135</strain>
    </source>
</reference>
<dbReference type="EMBL" id="BAEO01000009">
    <property type="protein sequence ID" value="GAC17698.1"/>
    <property type="molecule type" value="Genomic_DNA"/>
</dbReference>
<gene>
    <name evidence="1" type="ORF">GARC_0717</name>
</gene>
<name>K6YM27_9ALTE</name>
<dbReference type="AlphaFoldDB" id="K6YM27"/>
<sequence length="114" mass="13101">MLKFIRNGILILLAFIASFQLAYYLDDKKLYLPPFLNQLLGYFDNSNFAGTSPLDLASSDKKAVKSPALQYQPQELPQTQRNNVSCIDHSLGNVKVKSQSKIYTWKDKKWSHQF</sequence>
<comment type="caution">
    <text evidence="1">The sequence shown here is derived from an EMBL/GenBank/DDBJ whole genome shotgun (WGS) entry which is preliminary data.</text>
</comment>
<dbReference type="STRING" id="493475.GARC_0717"/>
<dbReference type="Proteomes" id="UP000006327">
    <property type="component" value="Unassembled WGS sequence"/>
</dbReference>
<organism evidence="1 2">
    <name type="scientific">Paraglaciecola arctica BSs20135</name>
    <dbReference type="NCBI Taxonomy" id="493475"/>
    <lineage>
        <taxon>Bacteria</taxon>
        <taxon>Pseudomonadati</taxon>
        <taxon>Pseudomonadota</taxon>
        <taxon>Gammaproteobacteria</taxon>
        <taxon>Alteromonadales</taxon>
        <taxon>Alteromonadaceae</taxon>
        <taxon>Paraglaciecola</taxon>
    </lineage>
</organism>
<protein>
    <submittedName>
        <fullName evidence="1">Uncharacterized protein</fullName>
    </submittedName>
</protein>
<evidence type="ECO:0000313" key="2">
    <source>
        <dbReference type="Proteomes" id="UP000006327"/>
    </source>
</evidence>
<keyword evidence="2" id="KW-1185">Reference proteome</keyword>
<proteinExistence type="predicted"/>
<evidence type="ECO:0000313" key="1">
    <source>
        <dbReference type="EMBL" id="GAC17698.1"/>
    </source>
</evidence>
<dbReference type="RefSeq" id="WP_007616740.1">
    <property type="nucleotide sequence ID" value="NZ_BAEO01000009.1"/>
</dbReference>
<accession>K6YM27</accession>